<gene>
    <name evidence="2" type="ORF">WKI299_LOCUS20522</name>
</gene>
<dbReference type="SUPFAM" id="SSF69318">
    <property type="entry name" value="Integrin alpha N-terminal domain"/>
    <property type="match status" value="2"/>
</dbReference>
<dbReference type="Pfam" id="PF13517">
    <property type="entry name" value="FG-GAP_3"/>
    <property type="match status" value="3"/>
</dbReference>
<evidence type="ECO:0000256" key="1">
    <source>
        <dbReference type="ARBA" id="ARBA00022729"/>
    </source>
</evidence>
<name>A0A816TLT7_9BILA</name>
<dbReference type="PANTHER" id="PTHR46580:SF4">
    <property type="entry name" value="ATP_GTP-BINDING PROTEIN"/>
    <property type="match status" value="1"/>
</dbReference>
<proteinExistence type="predicted"/>
<reference evidence="2" key="1">
    <citation type="submission" date="2021-02" db="EMBL/GenBank/DDBJ databases">
        <authorList>
            <person name="Nowell W R."/>
        </authorList>
    </citation>
    <scope>NUCLEOTIDE SEQUENCE</scope>
</reference>
<dbReference type="InterPro" id="IPR013517">
    <property type="entry name" value="FG-GAP"/>
</dbReference>
<dbReference type="EMBL" id="CAJNRF010008587">
    <property type="protein sequence ID" value="CAF2102711.1"/>
    <property type="molecule type" value="Genomic_DNA"/>
</dbReference>
<dbReference type="InterPro" id="IPR028994">
    <property type="entry name" value="Integrin_alpha_N"/>
</dbReference>
<dbReference type="Proteomes" id="UP000663856">
    <property type="component" value="Unassembled WGS sequence"/>
</dbReference>
<evidence type="ECO:0000313" key="2">
    <source>
        <dbReference type="EMBL" id="CAF2102711.1"/>
    </source>
</evidence>
<dbReference type="PANTHER" id="PTHR46580">
    <property type="entry name" value="SENSOR KINASE-RELATED"/>
    <property type="match status" value="1"/>
</dbReference>
<evidence type="ECO:0008006" key="4">
    <source>
        <dbReference type="Google" id="ProtNLM"/>
    </source>
</evidence>
<keyword evidence="1" id="KW-0732">Signal</keyword>
<evidence type="ECO:0000313" key="3">
    <source>
        <dbReference type="Proteomes" id="UP000663856"/>
    </source>
</evidence>
<dbReference type="AlphaFoldDB" id="A0A816TLT7"/>
<accession>A0A816TLT7</accession>
<sequence length="379" mass="40665">YASIPVAKSCRRTFKSVTSTSVSYDSRPRSVIVTDLNDDKKLDFALANSGADTIGVYFGDGNGILSDQKTYSIGRPCQPFSIAVGHFNSDNRVNIMVAYRDTNSLALLVGHPNGTFILERTFSLIHLATDHSPHNELSQPSCVLVADINNDTYQDIVVANPGTDNIGVLLRLGLGNGSFVRTQISTIGFGSGAQSLAAGDSNNDHLSDIIVNNNVDNHVIVLLRDSIEQHLNPIEYPTLQNVRSTSIVGGISGSSYNMGTSSDISKLAVGDFDNDGKLDLALTMTNGENVEILFGDGSGQFRTIFLDPEMVDIFIQDAGFTDSGLHPSAVSVGDFNKDNIPDMAIANMAHGNIDIRLGFDNKTFRDEMIFSTGAGSFPS</sequence>
<dbReference type="Gene3D" id="2.130.10.130">
    <property type="entry name" value="Integrin alpha, N-terminal"/>
    <property type="match status" value="2"/>
</dbReference>
<organism evidence="2 3">
    <name type="scientific">Rotaria magnacalcarata</name>
    <dbReference type="NCBI Taxonomy" id="392030"/>
    <lineage>
        <taxon>Eukaryota</taxon>
        <taxon>Metazoa</taxon>
        <taxon>Spiralia</taxon>
        <taxon>Gnathifera</taxon>
        <taxon>Rotifera</taxon>
        <taxon>Eurotatoria</taxon>
        <taxon>Bdelloidea</taxon>
        <taxon>Philodinida</taxon>
        <taxon>Philodinidae</taxon>
        <taxon>Rotaria</taxon>
    </lineage>
</organism>
<protein>
    <recommendedName>
        <fullName evidence="4">VCBS repeat-containing protein</fullName>
    </recommendedName>
</protein>
<feature type="non-terminal residue" evidence="2">
    <location>
        <position position="1"/>
    </location>
</feature>
<comment type="caution">
    <text evidence="2">The sequence shown here is derived from an EMBL/GenBank/DDBJ whole genome shotgun (WGS) entry which is preliminary data.</text>
</comment>